<feature type="transmembrane region" description="Helical" evidence="1">
    <location>
        <begin position="21"/>
        <end position="45"/>
    </location>
</feature>
<dbReference type="EMBL" id="FN554970">
    <property type="protein sequence ID" value="CBH12552.1"/>
    <property type="molecule type" value="Genomic_DNA"/>
</dbReference>
<feature type="transmembrane region" description="Helical" evidence="1">
    <location>
        <begin position="69"/>
        <end position="90"/>
    </location>
</feature>
<dbReference type="AlphaFoldDB" id="C9ZT17"/>
<keyword evidence="1" id="KW-1133">Transmembrane helix</keyword>
<keyword evidence="1" id="KW-0472">Membrane</keyword>
<proteinExistence type="predicted"/>
<dbReference type="RefSeq" id="XP_011774832.1">
    <property type="nucleotide sequence ID" value="XM_011776530.1"/>
</dbReference>
<organism evidence="2 3">
    <name type="scientific">Trypanosoma brucei gambiense (strain MHOM/CI/86/DAL972)</name>
    <dbReference type="NCBI Taxonomy" id="679716"/>
    <lineage>
        <taxon>Eukaryota</taxon>
        <taxon>Discoba</taxon>
        <taxon>Euglenozoa</taxon>
        <taxon>Kinetoplastea</taxon>
        <taxon>Metakinetoplastina</taxon>
        <taxon>Trypanosomatida</taxon>
        <taxon>Trypanosomatidae</taxon>
        <taxon>Trypanosoma</taxon>
    </lineage>
</organism>
<gene>
    <name evidence="2" type="ORF">TbgDal_VII4700</name>
</gene>
<accession>C9ZT17</accession>
<name>C9ZT17_TRYB9</name>
<evidence type="ECO:0000313" key="2">
    <source>
        <dbReference type="EMBL" id="CBH12552.1"/>
    </source>
</evidence>
<dbReference type="KEGG" id="tbg:TbgDal_VII4700"/>
<reference evidence="3" key="1">
    <citation type="journal article" date="2010" name="PLoS Negl. Trop. Dis.">
        <title>The genome sequence of Trypanosoma brucei gambiense, causative agent of chronic human african trypanosomiasis.</title>
        <authorList>
            <person name="Jackson A.P."/>
            <person name="Sanders M."/>
            <person name="Berry A."/>
            <person name="McQuillan J."/>
            <person name="Aslett M.A."/>
            <person name="Quail M.A."/>
            <person name="Chukualim B."/>
            <person name="Capewell P."/>
            <person name="MacLeod A."/>
            <person name="Melville S.E."/>
            <person name="Gibson W."/>
            <person name="Barry J.D."/>
            <person name="Berriman M."/>
            <person name="Hertz-Fowler C."/>
        </authorList>
    </citation>
    <scope>NUCLEOTIDE SEQUENCE [LARGE SCALE GENOMIC DNA]</scope>
    <source>
        <strain evidence="3">MHOM/CI/86/DAL972</strain>
    </source>
</reference>
<sequence length="92" mass="11222">MRNFHLVKLFCMFVLNCRPPFFLLLFSSFCFCFCFSCCFMFKYFYGLRVITKRKRKTEWIAVVSLHTSFSYYCLTFLISLPFFLFFFTGVHQ</sequence>
<dbReference type="GeneID" id="23862697"/>
<evidence type="ECO:0000256" key="1">
    <source>
        <dbReference type="SAM" id="Phobius"/>
    </source>
</evidence>
<evidence type="ECO:0000313" key="3">
    <source>
        <dbReference type="Proteomes" id="UP000002316"/>
    </source>
</evidence>
<keyword evidence="1" id="KW-0812">Transmembrane</keyword>
<dbReference type="Proteomes" id="UP000002316">
    <property type="component" value="Chromosome 7"/>
</dbReference>
<protein>
    <submittedName>
        <fullName evidence="2">Uncharacterized protein</fullName>
    </submittedName>
</protein>